<dbReference type="Pfam" id="PF00266">
    <property type="entry name" value="Aminotran_5"/>
    <property type="match status" value="1"/>
</dbReference>
<dbReference type="Proteomes" id="UP000199054">
    <property type="component" value="Unassembled WGS sequence"/>
</dbReference>
<dbReference type="InterPro" id="IPR015422">
    <property type="entry name" value="PyrdxlP-dep_Trfase_small"/>
</dbReference>
<evidence type="ECO:0000259" key="2">
    <source>
        <dbReference type="Pfam" id="PF00266"/>
    </source>
</evidence>
<dbReference type="SUPFAM" id="SSF53383">
    <property type="entry name" value="PLP-dependent transferases"/>
    <property type="match status" value="1"/>
</dbReference>
<dbReference type="STRING" id="34002.SAMN04489859_10225"/>
<dbReference type="EMBL" id="FODE01000022">
    <property type="protein sequence ID" value="SEN91915.1"/>
    <property type="molecule type" value="Genomic_DNA"/>
</dbReference>
<dbReference type="Gene3D" id="3.40.640.10">
    <property type="entry name" value="Type I PLP-dependent aspartate aminotransferase-like (Major domain)"/>
    <property type="match status" value="1"/>
</dbReference>
<dbReference type="InterPro" id="IPR015424">
    <property type="entry name" value="PyrdxlP-dep_Trfase"/>
</dbReference>
<reference evidence="3 4" key="1">
    <citation type="submission" date="2016-10" db="EMBL/GenBank/DDBJ databases">
        <authorList>
            <person name="de Groot N.N."/>
        </authorList>
    </citation>
    <scope>NUCLEOTIDE SEQUENCE [LARGE SCALE GENOMIC DNA]</scope>
    <source>
        <strain evidence="3 4">DSM 8512</strain>
    </source>
</reference>
<dbReference type="GO" id="GO:0016829">
    <property type="term" value="F:lyase activity"/>
    <property type="evidence" value="ECO:0007669"/>
    <property type="project" value="UniProtKB-KW"/>
</dbReference>
<dbReference type="InterPro" id="IPR000192">
    <property type="entry name" value="Aminotrans_V_dom"/>
</dbReference>
<gene>
    <name evidence="3" type="ORF">SAMN04489859_10225</name>
</gene>
<feature type="domain" description="Aminotransferase class V" evidence="2">
    <location>
        <begin position="44"/>
        <end position="408"/>
    </location>
</feature>
<evidence type="ECO:0000256" key="1">
    <source>
        <dbReference type="ARBA" id="ARBA00022898"/>
    </source>
</evidence>
<dbReference type="RefSeq" id="WP_090613827.1">
    <property type="nucleotide sequence ID" value="NZ_CP067124.1"/>
</dbReference>
<evidence type="ECO:0000313" key="3">
    <source>
        <dbReference type="EMBL" id="SEN91915.1"/>
    </source>
</evidence>
<dbReference type="Gene3D" id="3.90.1150.10">
    <property type="entry name" value="Aspartate Aminotransferase, domain 1"/>
    <property type="match status" value="1"/>
</dbReference>
<organism evidence="3 4">
    <name type="scientific">Paracoccus alcaliphilus</name>
    <dbReference type="NCBI Taxonomy" id="34002"/>
    <lineage>
        <taxon>Bacteria</taxon>
        <taxon>Pseudomonadati</taxon>
        <taxon>Pseudomonadota</taxon>
        <taxon>Alphaproteobacteria</taxon>
        <taxon>Rhodobacterales</taxon>
        <taxon>Paracoccaceae</taxon>
        <taxon>Paracoccus</taxon>
    </lineage>
</organism>
<name>A0A1H8KGD4_9RHOB</name>
<dbReference type="InterPro" id="IPR015421">
    <property type="entry name" value="PyrdxlP-dep_Trfase_major"/>
</dbReference>
<keyword evidence="1" id="KW-0663">Pyridoxal phosphate</keyword>
<keyword evidence="3" id="KW-0456">Lyase</keyword>
<keyword evidence="4" id="KW-1185">Reference proteome</keyword>
<dbReference type="PANTHER" id="PTHR43686:SF1">
    <property type="entry name" value="AMINOTRAN_5 DOMAIN-CONTAINING PROTEIN"/>
    <property type="match status" value="1"/>
</dbReference>
<sequence>MSDTPFFDRFRAALVGPDHIDRLRAGLIGEGISFDGPQGPRQLIYADYVASGRALRQVEQLVLDQILPFYANSHTEGSHCGAFVTRLRREARAVIARHCGADDSCATIFAGAGATAGLNRLVALLGLPEDVAAGRNPLVLVGPYEHHSNILPWRESGAEVQEIPEDPETGGPCLQALEAALLAAAGRPVIGSFSAASNVSGILTDTVAVTRLLKHHGARAVWDYAGGAPYLPISMDCDTAHAKDAIVFSPHKFVGGPGASGVLVLRRDAVVRQRPVWPGGGTVTYVSSWGHDYSATLETREEAGTPDVLGDLRAALAIVVKEAMGQGWLDSRHQALHARAEAAFADLPGLHHAGQGMAVPALPFFSFWLCDPETGQRLPHGAITRALSDHFGVQTRSGCACAGPYGHRIFGIEADESAAIRDRIRAGDDTARPGFTRFNLSALMTDDKADAVLAAISAIAREPARYLPKTDLSQGRAMQAAE</sequence>
<evidence type="ECO:0000313" key="4">
    <source>
        <dbReference type="Proteomes" id="UP000199054"/>
    </source>
</evidence>
<dbReference type="PANTHER" id="PTHR43686">
    <property type="entry name" value="SULFURTRANSFERASE-RELATED"/>
    <property type="match status" value="1"/>
</dbReference>
<dbReference type="OrthoDB" id="9804366at2"/>
<protein>
    <submittedName>
        <fullName evidence="3">Selenocysteine lyase/Cysteine desulfurase</fullName>
    </submittedName>
</protein>
<dbReference type="AlphaFoldDB" id="A0A1H8KGD4"/>
<accession>A0A1H8KGD4</accession>
<proteinExistence type="predicted"/>